<protein>
    <submittedName>
        <fullName evidence="3">Uncharacterized protein</fullName>
    </submittedName>
</protein>
<dbReference type="GO" id="GO:0008298">
    <property type="term" value="P:intracellular mRNA localization"/>
    <property type="evidence" value="ECO:0007669"/>
    <property type="project" value="TreeGrafter"/>
</dbReference>
<keyword evidence="1" id="KW-0175">Coiled coil</keyword>
<accession>A0A1D1VRU6</accession>
<dbReference type="GO" id="GO:1990904">
    <property type="term" value="C:ribonucleoprotein complex"/>
    <property type="evidence" value="ECO:0007669"/>
    <property type="project" value="TreeGrafter"/>
</dbReference>
<comment type="caution">
    <text evidence="3">The sequence shown here is derived from an EMBL/GenBank/DDBJ whole genome shotgun (WGS) entry which is preliminary data.</text>
</comment>
<feature type="compositionally biased region" description="Basic and acidic residues" evidence="2">
    <location>
        <begin position="595"/>
        <end position="607"/>
    </location>
</feature>
<evidence type="ECO:0000256" key="1">
    <source>
        <dbReference type="SAM" id="Coils"/>
    </source>
</evidence>
<feature type="region of interest" description="Disordered" evidence="2">
    <location>
        <begin position="484"/>
        <end position="503"/>
    </location>
</feature>
<dbReference type="AlphaFoldDB" id="A0A1D1VRU6"/>
<name>A0A1D1VRU6_RAMVA</name>
<dbReference type="PANTHER" id="PTHR31027:SF2">
    <property type="entry name" value="LEBERCILIN DOMAIN-CONTAINING PROTEIN"/>
    <property type="match status" value="1"/>
</dbReference>
<feature type="coiled-coil region" evidence="1">
    <location>
        <begin position="55"/>
        <end position="119"/>
    </location>
</feature>
<dbReference type="GO" id="GO:0042175">
    <property type="term" value="C:nuclear outer membrane-endoplasmic reticulum membrane network"/>
    <property type="evidence" value="ECO:0007669"/>
    <property type="project" value="TreeGrafter"/>
</dbReference>
<keyword evidence="4" id="KW-1185">Reference proteome</keyword>
<dbReference type="STRING" id="947166.A0A1D1VRU6"/>
<evidence type="ECO:0000313" key="3">
    <source>
        <dbReference type="EMBL" id="GAV04292.1"/>
    </source>
</evidence>
<feature type="compositionally biased region" description="Low complexity" evidence="2">
    <location>
        <begin position="320"/>
        <end position="347"/>
    </location>
</feature>
<sequence length="642" mass="71029">MANPFRPSAPRRPASLHDPSDPAVPDAVDVLVSSISLDAGDQAAAAPKKPHPPNRKQHELDLKDIADKIAAKEREIAARRQQYNTDTVNAQRKTLNEQIQEANRQLAFASDAVKKANDDIQKKHDEINRLRPRMTYRSETQIDQTINRLEHQRTTAHFSLPEEQKIIREIDKLRRSKNELRAYNNLETDKRKLDGSLKELRDARQARYMGVQRLVSEDRGLKEAERQHKESVDILMKDIHYLTLRRKQVVHDFEYTVSAWEAHVAQGRRLKYLQDQQARSNARSDGTMVVPVVKDPYAGAKQVVSSLLTYLQQYVKPEESISGDSSLPSSPSASVPSEPSSASPSPSLEHGGAIPGFFLPRKLSTVGVTVQAPVRFKKEKKKKIKSIAHSAAVVQQFVSLDLIPPANVNAVQSTIDELRAKKLELERKTVAKFASLTPKVSPEDENQAHSLGDSVAPPEASVPSTSVVVSFGDTVDSAVLSDIAENPEARDNRGSDDSTVVGSSAEGDQLLTDMQYLSLSESQVLLTHSSTVGSIISEEDASNISISEWTAENSTDEDSHSDITSGPAKRFSRDTMLDLSLVQAVQQGMVDGFEKEGRVDGPEEQHTTEFCPIQEPETPEIDESFSKPRFPSVEKSTGDDTN</sequence>
<dbReference type="EMBL" id="BDGG01000010">
    <property type="protein sequence ID" value="GAV04292.1"/>
    <property type="molecule type" value="Genomic_DNA"/>
</dbReference>
<dbReference type="OrthoDB" id="2195113at2759"/>
<reference evidence="3 4" key="1">
    <citation type="journal article" date="2016" name="Nat. Commun.">
        <title>Extremotolerant tardigrade genome and improved radiotolerance of human cultured cells by tardigrade-unique protein.</title>
        <authorList>
            <person name="Hashimoto T."/>
            <person name="Horikawa D.D."/>
            <person name="Saito Y."/>
            <person name="Kuwahara H."/>
            <person name="Kozuka-Hata H."/>
            <person name="Shin-I T."/>
            <person name="Minakuchi Y."/>
            <person name="Ohishi K."/>
            <person name="Motoyama A."/>
            <person name="Aizu T."/>
            <person name="Enomoto A."/>
            <person name="Kondo K."/>
            <person name="Tanaka S."/>
            <person name="Hara Y."/>
            <person name="Koshikawa S."/>
            <person name="Sagara H."/>
            <person name="Miura T."/>
            <person name="Yokobori S."/>
            <person name="Miyagawa K."/>
            <person name="Suzuki Y."/>
            <person name="Kubo T."/>
            <person name="Oyama M."/>
            <person name="Kohara Y."/>
            <person name="Fujiyama A."/>
            <person name="Arakawa K."/>
            <person name="Katayama T."/>
            <person name="Toyoda A."/>
            <person name="Kunieda T."/>
        </authorList>
    </citation>
    <scope>NUCLEOTIDE SEQUENCE [LARGE SCALE GENOMIC DNA]</scope>
    <source>
        <strain evidence="3 4">YOKOZUNA-1</strain>
    </source>
</reference>
<feature type="region of interest" description="Disordered" evidence="2">
    <location>
        <begin position="547"/>
        <end position="569"/>
    </location>
</feature>
<evidence type="ECO:0000256" key="2">
    <source>
        <dbReference type="SAM" id="MobiDB-lite"/>
    </source>
</evidence>
<dbReference type="InterPro" id="IPR039604">
    <property type="entry name" value="Bfr1"/>
</dbReference>
<feature type="compositionally biased region" description="Basic and acidic residues" evidence="2">
    <location>
        <begin position="487"/>
        <end position="496"/>
    </location>
</feature>
<dbReference type="PANTHER" id="PTHR31027">
    <property type="entry name" value="NUCLEAR SEGREGATION PROTEIN BFR1"/>
    <property type="match status" value="1"/>
</dbReference>
<proteinExistence type="predicted"/>
<gene>
    <name evidence="3" type="primary">RvY_14595-1</name>
    <name evidence="3" type="synonym">RvY_14595.1</name>
    <name evidence="3" type="ORF">RvY_14595</name>
</gene>
<dbReference type="GO" id="GO:0003729">
    <property type="term" value="F:mRNA binding"/>
    <property type="evidence" value="ECO:0007669"/>
    <property type="project" value="TreeGrafter"/>
</dbReference>
<feature type="compositionally biased region" description="Low complexity" evidence="2">
    <location>
        <begin position="1"/>
        <end position="13"/>
    </location>
</feature>
<organism evidence="3 4">
    <name type="scientific">Ramazzottius varieornatus</name>
    <name type="common">Water bear</name>
    <name type="synonym">Tardigrade</name>
    <dbReference type="NCBI Taxonomy" id="947166"/>
    <lineage>
        <taxon>Eukaryota</taxon>
        <taxon>Metazoa</taxon>
        <taxon>Ecdysozoa</taxon>
        <taxon>Tardigrada</taxon>
        <taxon>Eutardigrada</taxon>
        <taxon>Parachela</taxon>
        <taxon>Hypsibioidea</taxon>
        <taxon>Ramazzottiidae</taxon>
        <taxon>Ramazzottius</taxon>
    </lineage>
</organism>
<dbReference type="GO" id="GO:0005783">
    <property type="term" value="C:endoplasmic reticulum"/>
    <property type="evidence" value="ECO:0007669"/>
    <property type="project" value="TreeGrafter"/>
</dbReference>
<feature type="region of interest" description="Disordered" evidence="2">
    <location>
        <begin position="320"/>
        <end position="349"/>
    </location>
</feature>
<feature type="region of interest" description="Disordered" evidence="2">
    <location>
        <begin position="595"/>
        <end position="642"/>
    </location>
</feature>
<dbReference type="Proteomes" id="UP000186922">
    <property type="component" value="Unassembled WGS sequence"/>
</dbReference>
<feature type="region of interest" description="Disordered" evidence="2">
    <location>
        <begin position="1"/>
        <end position="25"/>
    </location>
</feature>
<feature type="region of interest" description="Disordered" evidence="2">
    <location>
        <begin position="436"/>
        <end position="461"/>
    </location>
</feature>
<evidence type="ECO:0000313" key="4">
    <source>
        <dbReference type="Proteomes" id="UP000186922"/>
    </source>
</evidence>